<dbReference type="AlphaFoldDB" id="A0A923MH36"/>
<comment type="function">
    <text evidence="9">Part of the ABC transporter FtsEX involved in cellular division.</text>
</comment>
<feature type="domain" description="ABC transporter" evidence="10">
    <location>
        <begin position="2"/>
        <end position="228"/>
    </location>
</feature>
<dbReference type="SMART" id="SM00382">
    <property type="entry name" value="AAA"/>
    <property type="match status" value="1"/>
</dbReference>
<evidence type="ECO:0000256" key="8">
    <source>
        <dbReference type="ARBA" id="ARBA00023306"/>
    </source>
</evidence>
<dbReference type="GO" id="GO:0051301">
    <property type="term" value="P:cell division"/>
    <property type="evidence" value="ECO:0007669"/>
    <property type="project" value="UniProtKB-UniRule"/>
</dbReference>
<sequence>MIRLKDVEMEYPNGTRAIRGISAAIEDGEFVFLVGPSGSGKSTIIKMLTGEEVPTAGRIMINGFSVSNIAERQIPMMRRTLGVIFQDFRLIEKKTVYENLEFVMRAVGMPKKEIKQRITYVLQLVGLEKKAENFPSELSGGEQQRVAIARALVNNPATIIADEPTGNLDPERSMEIMTLLVKINQLGTTVLVVTHEKDLVNKFGKRVITIDQGRIINDSVGGYVGGHIHE</sequence>
<comment type="similarity">
    <text evidence="1 9">Belongs to the ABC transporter superfamily.</text>
</comment>
<proteinExistence type="inferred from homology"/>
<dbReference type="PANTHER" id="PTHR24220:SF470">
    <property type="entry name" value="CELL DIVISION ATP-BINDING PROTEIN FTSE"/>
    <property type="match status" value="1"/>
</dbReference>
<evidence type="ECO:0000256" key="4">
    <source>
        <dbReference type="ARBA" id="ARBA00022618"/>
    </source>
</evidence>
<evidence type="ECO:0000259" key="10">
    <source>
        <dbReference type="PROSITE" id="PS50893"/>
    </source>
</evidence>
<dbReference type="Pfam" id="PF00005">
    <property type="entry name" value="ABC_tran"/>
    <property type="match status" value="1"/>
</dbReference>
<dbReference type="InterPro" id="IPR027417">
    <property type="entry name" value="P-loop_NTPase"/>
</dbReference>
<keyword evidence="8 9" id="KW-0131">Cell cycle</keyword>
<dbReference type="PANTHER" id="PTHR24220">
    <property type="entry name" value="IMPORT ATP-BINDING PROTEIN"/>
    <property type="match status" value="1"/>
</dbReference>
<keyword evidence="7 9" id="KW-0472">Membrane</keyword>
<evidence type="ECO:0000313" key="11">
    <source>
        <dbReference type="EMBL" id="MBC5769541.1"/>
    </source>
</evidence>
<dbReference type="PROSITE" id="PS00211">
    <property type="entry name" value="ABC_TRANSPORTER_1"/>
    <property type="match status" value="1"/>
</dbReference>
<evidence type="ECO:0000256" key="6">
    <source>
        <dbReference type="ARBA" id="ARBA00022840"/>
    </source>
</evidence>
<comment type="subunit">
    <text evidence="9">Homodimer. Forms a membrane-associated complex with FtsX.</text>
</comment>
<reference evidence="11" key="1">
    <citation type="submission" date="2020-08" db="EMBL/GenBank/DDBJ databases">
        <title>Genome public.</title>
        <authorList>
            <person name="Liu C."/>
            <person name="Sun Q."/>
        </authorList>
    </citation>
    <scope>NUCLEOTIDE SEQUENCE</scope>
    <source>
        <strain evidence="11">BX15</strain>
    </source>
</reference>
<dbReference type="GO" id="GO:0022857">
    <property type="term" value="F:transmembrane transporter activity"/>
    <property type="evidence" value="ECO:0007669"/>
    <property type="project" value="TreeGrafter"/>
</dbReference>
<organism evidence="11 12">
    <name type="scientific">Dysosmobacter segnis</name>
    <dbReference type="NCBI Taxonomy" id="2763042"/>
    <lineage>
        <taxon>Bacteria</taxon>
        <taxon>Bacillati</taxon>
        <taxon>Bacillota</taxon>
        <taxon>Clostridia</taxon>
        <taxon>Eubacteriales</taxon>
        <taxon>Oscillospiraceae</taxon>
        <taxon>Dysosmobacter</taxon>
    </lineage>
</organism>
<evidence type="ECO:0000256" key="2">
    <source>
        <dbReference type="ARBA" id="ARBA00020019"/>
    </source>
</evidence>
<dbReference type="FunFam" id="3.40.50.300:FF:000056">
    <property type="entry name" value="Cell division ATP-binding protein FtsE"/>
    <property type="match status" value="1"/>
</dbReference>
<dbReference type="NCBIfam" id="TIGR02673">
    <property type="entry name" value="FtsE"/>
    <property type="match status" value="1"/>
</dbReference>
<dbReference type="EMBL" id="JACOQI010000002">
    <property type="protein sequence ID" value="MBC5769541.1"/>
    <property type="molecule type" value="Genomic_DNA"/>
</dbReference>
<comment type="caution">
    <text evidence="11">The sequence shown here is derived from an EMBL/GenBank/DDBJ whole genome shotgun (WGS) entry which is preliminary data.</text>
</comment>
<keyword evidence="3 9" id="KW-1003">Cell membrane</keyword>
<dbReference type="Gene3D" id="3.40.50.300">
    <property type="entry name" value="P-loop containing nucleotide triphosphate hydrolases"/>
    <property type="match status" value="1"/>
</dbReference>
<gene>
    <name evidence="9 11" type="primary">ftsE</name>
    <name evidence="11" type="ORF">H8Z83_04290</name>
</gene>
<dbReference type="RefSeq" id="WP_187013885.1">
    <property type="nucleotide sequence ID" value="NZ_JACOQI010000002.1"/>
</dbReference>
<dbReference type="Proteomes" id="UP000620327">
    <property type="component" value="Unassembled WGS sequence"/>
</dbReference>
<comment type="subcellular location">
    <subcellularLocation>
        <location evidence="9">Cell membrane</location>
        <topology evidence="9">Peripheral membrane protein</topology>
        <orientation evidence="9">Cytoplasmic side</orientation>
    </subcellularLocation>
</comment>
<dbReference type="SUPFAM" id="SSF52540">
    <property type="entry name" value="P-loop containing nucleoside triphosphate hydrolases"/>
    <property type="match status" value="1"/>
</dbReference>
<dbReference type="GO" id="GO:0005524">
    <property type="term" value="F:ATP binding"/>
    <property type="evidence" value="ECO:0007669"/>
    <property type="project" value="UniProtKB-UniRule"/>
</dbReference>
<dbReference type="GO" id="GO:0005886">
    <property type="term" value="C:plasma membrane"/>
    <property type="evidence" value="ECO:0007669"/>
    <property type="project" value="UniProtKB-SubCell"/>
</dbReference>
<keyword evidence="12" id="KW-1185">Reference proteome</keyword>
<evidence type="ECO:0000313" key="12">
    <source>
        <dbReference type="Proteomes" id="UP000620327"/>
    </source>
</evidence>
<evidence type="ECO:0000256" key="5">
    <source>
        <dbReference type="ARBA" id="ARBA00022741"/>
    </source>
</evidence>
<accession>A0A923MH36</accession>
<dbReference type="InterPro" id="IPR005286">
    <property type="entry name" value="Cell_div_FtsE"/>
</dbReference>
<dbReference type="InterPro" id="IPR003439">
    <property type="entry name" value="ABC_transporter-like_ATP-bd"/>
</dbReference>
<evidence type="ECO:0000256" key="3">
    <source>
        <dbReference type="ARBA" id="ARBA00022475"/>
    </source>
</evidence>
<protein>
    <recommendedName>
        <fullName evidence="2 9">Cell division ATP-binding protein FtsE</fullName>
    </recommendedName>
</protein>
<keyword evidence="6 9" id="KW-0067">ATP-binding</keyword>
<name>A0A923MH36_9FIRM</name>
<keyword evidence="4 9" id="KW-0132">Cell division</keyword>
<keyword evidence="5 9" id="KW-0547">Nucleotide-binding</keyword>
<dbReference type="GO" id="GO:0016887">
    <property type="term" value="F:ATP hydrolysis activity"/>
    <property type="evidence" value="ECO:0007669"/>
    <property type="project" value="InterPro"/>
</dbReference>
<dbReference type="InterPro" id="IPR015854">
    <property type="entry name" value="ABC_transpr_LolD-like"/>
</dbReference>
<evidence type="ECO:0000256" key="7">
    <source>
        <dbReference type="ARBA" id="ARBA00023136"/>
    </source>
</evidence>
<dbReference type="InterPro" id="IPR003593">
    <property type="entry name" value="AAA+_ATPase"/>
</dbReference>
<dbReference type="PROSITE" id="PS50893">
    <property type="entry name" value="ABC_TRANSPORTER_2"/>
    <property type="match status" value="1"/>
</dbReference>
<dbReference type="InterPro" id="IPR017871">
    <property type="entry name" value="ABC_transporter-like_CS"/>
</dbReference>
<evidence type="ECO:0000256" key="1">
    <source>
        <dbReference type="ARBA" id="ARBA00005417"/>
    </source>
</evidence>
<evidence type="ECO:0000256" key="9">
    <source>
        <dbReference type="RuleBase" id="RU365094"/>
    </source>
</evidence>